<dbReference type="InterPro" id="IPR053002">
    <property type="entry name" value="Metalloproteinase_M10B"/>
</dbReference>
<sequence>MHIDIENVVDQERIFHRILLITGRIKNFYKQASGESREKESSSALIFINHESFLSKARQVITYKVPVINSRFKFLFELTEGRNILTFEYKGVFKSLILYFVKDSDDVQKTVRIVYIVPRDSDGSFQAPVLEPNSVELACQKISLAVGLIQCFMSDSLHSHGLGRKTFVALSPCEVFHSEISLEKSHSLTESALWEYHAKELLARRLADDDTKVLAVLSATRFVNTLGRPPRDHSEMMSLTKSHGALGGGGLAMFGSGCLYAWPSLLHEVQDAFLNSSKIDSLNLMDDSGYRHTFGACFSTTLGAIIHELGHTFDLGHTNDGTDIPDVTMNGGSTSYLQAYQQKKELRRMVADSGKAFWSRSCALILSSHRWFNPVPKDTECNDVLPSLSLIGGILSVNCNGDGHVVLLELRKKR</sequence>
<dbReference type="Pfam" id="PF12044">
    <property type="entry name" value="Metallopep"/>
    <property type="match status" value="1"/>
</dbReference>
<keyword evidence="2" id="KW-1185">Reference proteome</keyword>
<dbReference type="EMBL" id="HG994592">
    <property type="protein sequence ID" value="CAF2832987.1"/>
    <property type="molecule type" value="Genomic_DNA"/>
</dbReference>
<dbReference type="PANTHER" id="PTHR21054">
    <property type="entry name" value="ZINC METALLOPROTEINASE-RELATED"/>
    <property type="match status" value="1"/>
</dbReference>
<proteinExistence type="predicted"/>
<gene>
    <name evidence="1" type="ORF">LSAA_4517</name>
</gene>
<dbReference type="SUPFAM" id="SSF55486">
    <property type="entry name" value="Metalloproteases ('zincins'), catalytic domain"/>
    <property type="match status" value="1"/>
</dbReference>
<organism evidence="1 2">
    <name type="scientific">Lepeophtheirus salmonis</name>
    <name type="common">Salmon louse</name>
    <name type="synonym">Caligus salmonis</name>
    <dbReference type="NCBI Taxonomy" id="72036"/>
    <lineage>
        <taxon>Eukaryota</taxon>
        <taxon>Metazoa</taxon>
        <taxon>Ecdysozoa</taxon>
        <taxon>Arthropoda</taxon>
        <taxon>Crustacea</taxon>
        <taxon>Multicrustacea</taxon>
        <taxon>Hexanauplia</taxon>
        <taxon>Copepoda</taxon>
        <taxon>Siphonostomatoida</taxon>
        <taxon>Caligidae</taxon>
        <taxon>Lepeophtheirus</taxon>
    </lineage>
</organism>
<reference evidence="1" key="1">
    <citation type="submission" date="2021-02" db="EMBL/GenBank/DDBJ databases">
        <authorList>
            <person name="Bekaert M."/>
        </authorList>
    </citation>
    <scope>NUCLEOTIDE SEQUENCE</scope>
    <source>
        <strain evidence="1">IoA-00</strain>
    </source>
</reference>
<dbReference type="Proteomes" id="UP000675881">
    <property type="component" value="Chromosome 13"/>
</dbReference>
<protein>
    <submittedName>
        <fullName evidence="1">(salmon louse) hypothetical protein</fullName>
    </submittedName>
</protein>
<dbReference type="PANTHER" id="PTHR21054:SF2">
    <property type="entry name" value="MIP04191P"/>
    <property type="match status" value="1"/>
</dbReference>
<evidence type="ECO:0000313" key="2">
    <source>
        <dbReference type="Proteomes" id="UP000675881"/>
    </source>
</evidence>
<accession>A0A7R8CIJ5</accession>
<evidence type="ECO:0000313" key="1">
    <source>
        <dbReference type="EMBL" id="CAF2832987.1"/>
    </source>
</evidence>
<dbReference type="AlphaFoldDB" id="A0A7R8CIJ5"/>
<dbReference type="OrthoDB" id="74460at2759"/>
<dbReference type="InterPro" id="IPR021917">
    <property type="entry name" value="Unchr_Zn-peptidase-like"/>
</dbReference>
<name>A0A7R8CIJ5_LEPSM</name>